<dbReference type="FunFam" id="2.40.70.10:FF:000026">
    <property type="entry name" value="Endothiapepsin"/>
    <property type="match status" value="1"/>
</dbReference>
<gene>
    <name evidence="10" type="ORF">P8C59_000843</name>
</gene>
<dbReference type="AlphaFoldDB" id="A0AAD9HX52"/>
<keyword evidence="4 6" id="KW-0378">Hydrolase</keyword>
<evidence type="ECO:0000256" key="7">
    <source>
        <dbReference type="SAM" id="MobiDB-lite"/>
    </source>
</evidence>
<dbReference type="PRINTS" id="PR00792">
    <property type="entry name" value="PEPSIN"/>
</dbReference>
<dbReference type="InterPro" id="IPR034163">
    <property type="entry name" value="Aspergillopepsin-like_cat_dom"/>
</dbReference>
<proteinExistence type="inferred from homology"/>
<feature type="chain" id="PRO_5042240586" description="Peptidase A1 domain-containing protein" evidence="8">
    <location>
        <begin position="20"/>
        <end position="429"/>
    </location>
</feature>
<feature type="domain" description="Peptidase A1" evidence="9">
    <location>
        <begin position="111"/>
        <end position="423"/>
    </location>
</feature>
<evidence type="ECO:0000256" key="6">
    <source>
        <dbReference type="RuleBase" id="RU000454"/>
    </source>
</evidence>
<name>A0AAD9HX52_9PEZI</name>
<organism evidence="10 11">
    <name type="scientific">Phyllachora maydis</name>
    <dbReference type="NCBI Taxonomy" id="1825666"/>
    <lineage>
        <taxon>Eukaryota</taxon>
        <taxon>Fungi</taxon>
        <taxon>Dikarya</taxon>
        <taxon>Ascomycota</taxon>
        <taxon>Pezizomycotina</taxon>
        <taxon>Sordariomycetes</taxon>
        <taxon>Sordariomycetidae</taxon>
        <taxon>Phyllachorales</taxon>
        <taxon>Phyllachoraceae</taxon>
        <taxon>Phyllachora</taxon>
    </lineage>
</organism>
<dbReference type="InterPro" id="IPR021109">
    <property type="entry name" value="Peptidase_aspartic_dom_sf"/>
</dbReference>
<evidence type="ECO:0000256" key="1">
    <source>
        <dbReference type="ARBA" id="ARBA00007447"/>
    </source>
</evidence>
<evidence type="ECO:0000256" key="8">
    <source>
        <dbReference type="SAM" id="SignalP"/>
    </source>
</evidence>
<dbReference type="InterPro" id="IPR001969">
    <property type="entry name" value="Aspartic_peptidase_AS"/>
</dbReference>
<dbReference type="GO" id="GO:0006508">
    <property type="term" value="P:proteolysis"/>
    <property type="evidence" value="ECO:0007669"/>
    <property type="project" value="UniProtKB-KW"/>
</dbReference>
<keyword evidence="11" id="KW-1185">Reference proteome</keyword>
<feature type="signal peptide" evidence="8">
    <location>
        <begin position="1"/>
        <end position="19"/>
    </location>
</feature>
<evidence type="ECO:0000256" key="4">
    <source>
        <dbReference type="ARBA" id="ARBA00022801"/>
    </source>
</evidence>
<sequence>MLLPHILLLLGLPATPALARPRPEPQPQNGGRFTVAQVRNPRFQKRNGLQAMVQVFAKYGKPLTPALQRAVTLNPAAAAGANDTAQTQRTADGPSTGQVAATPPGGYDYEFLCPVQLGTPSQTLNLDFDTGSADLWVFSSDTPASQVHGQVLYQPGKSTSAQQLDGYSWKIQYGDGSSAAGIVYSDRVTVGGVSSAHQLVESATALSGAFTSDAYSSGLLGLGMGRGNTVRPGPQPTWFDAVRDGLAAPLFAADLRHGAPGTYDFGFVDHAKYTGAVMYTPVRPGGYYWEMTAAGYQVGTDAPFAPLAFDVIADTGTTLLLLPDAIVKAYYGQVPGSYFDEDDWGAVLFPCGADLPDFYFGLANGYRGRVPGRYINYGTTDGRNCYGGLQSSTGIGLNIMGAVLLKAQFVVFDYRNSGQLGFANKVLKT</sequence>
<dbReference type="CDD" id="cd06097">
    <property type="entry name" value="Aspergillopepsin_like"/>
    <property type="match status" value="1"/>
</dbReference>
<evidence type="ECO:0000313" key="10">
    <source>
        <dbReference type="EMBL" id="KAK2067078.1"/>
    </source>
</evidence>
<dbReference type="InterPro" id="IPR033121">
    <property type="entry name" value="PEPTIDASE_A1"/>
</dbReference>
<evidence type="ECO:0000256" key="2">
    <source>
        <dbReference type="ARBA" id="ARBA00022670"/>
    </source>
</evidence>
<keyword evidence="2 6" id="KW-0645">Protease</keyword>
<accession>A0AAD9HX52</accession>
<evidence type="ECO:0000259" key="9">
    <source>
        <dbReference type="PROSITE" id="PS51767"/>
    </source>
</evidence>
<evidence type="ECO:0000256" key="3">
    <source>
        <dbReference type="ARBA" id="ARBA00022750"/>
    </source>
</evidence>
<evidence type="ECO:0000256" key="5">
    <source>
        <dbReference type="PIRSR" id="PIRSR601461-1"/>
    </source>
</evidence>
<dbReference type="SUPFAM" id="SSF50630">
    <property type="entry name" value="Acid proteases"/>
    <property type="match status" value="1"/>
</dbReference>
<protein>
    <recommendedName>
        <fullName evidence="9">Peptidase A1 domain-containing protein</fullName>
    </recommendedName>
</protein>
<dbReference type="InterPro" id="IPR001461">
    <property type="entry name" value="Aspartic_peptidase_A1"/>
</dbReference>
<comment type="caution">
    <text evidence="10">The sequence shown here is derived from an EMBL/GenBank/DDBJ whole genome shotgun (WGS) entry which is preliminary data.</text>
</comment>
<dbReference type="PROSITE" id="PS51767">
    <property type="entry name" value="PEPTIDASE_A1"/>
    <property type="match status" value="1"/>
</dbReference>
<keyword evidence="8" id="KW-0732">Signal</keyword>
<dbReference type="Gene3D" id="2.40.70.10">
    <property type="entry name" value="Acid Proteases"/>
    <property type="match status" value="2"/>
</dbReference>
<dbReference type="PANTHER" id="PTHR47966">
    <property type="entry name" value="BETA-SITE APP-CLEAVING ENZYME, ISOFORM A-RELATED"/>
    <property type="match status" value="1"/>
</dbReference>
<dbReference type="PANTHER" id="PTHR47966:SF2">
    <property type="entry name" value="ASPERGILLOPEPSIN-1-RELATED"/>
    <property type="match status" value="1"/>
</dbReference>
<feature type="compositionally biased region" description="Polar residues" evidence="7">
    <location>
        <begin position="86"/>
        <end position="99"/>
    </location>
</feature>
<keyword evidence="3 6" id="KW-0064">Aspartyl protease</keyword>
<dbReference type="PROSITE" id="PS00141">
    <property type="entry name" value="ASP_PROTEASE"/>
    <property type="match status" value="1"/>
</dbReference>
<evidence type="ECO:0000313" key="11">
    <source>
        <dbReference type="Proteomes" id="UP001217918"/>
    </source>
</evidence>
<feature type="region of interest" description="Disordered" evidence="7">
    <location>
        <begin position="79"/>
        <end position="101"/>
    </location>
</feature>
<dbReference type="Pfam" id="PF00026">
    <property type="entry name" value="Asp"/>
    <property type="match status" value="1"/>
</dbReference>
<feature type="active site" evidence="5">
    <location>
        <position position="129"/>
    </location>
</feature>
<dbReference type="GO" id="GO:0004190">
    <property type="term" value="F:aspartic-type endopeptidase activity"/>
    <property type="evidence" value="ECO:0007669"/>
    <property type="project" value="UniProtKB-KW"/>
</dbReference>
<dbReference type="Proteomes" id="UP001217918">
    <property type="component" value="Unassembled WGS sequence"/>
</dbReference>
<feature type="active site" evidence="5">
    <location>
        <position position="314"/>
    </location>
</feature>
<reference evidence="10" key="1">
    <citation type="journal article" date="2023" name="Mol. Plant Microbe Interact.">
        <title>Elucidating the Obligate Nature and Biological Capacity of an Invasive Fungal Corn Pathogen.</title>
        <authorList>
            <person name="MacCready J.S."/>
            <person name="Roggenkamp E.M."/>
            <person name="Gdanetz K."/>
            <person name="Chilvers M.I."/>
        </authorList>
    </citation>
    <scope>NUCLEOTIDE SEQUENCE</scope>
    <source>
        <strain evidence="10">PM02</strain>
    </source>
</reference>
<comment type="similarity">
    <text evidence="1 6">Belongs to the peptidase A1 family.</text>
</comment>
<dbReference type="EMBL" id="JAQQPM010000001">
    <property type="protein sequence ID" value="KAK2067078.1"/>
    <property type="molecule type" value="Genomic_DNA"/>
</dbReference>